<dbReference type="GO" id="GO:0010420">
    <property type="term" value="F:polyprenyldihydroxybenzoate methyltransferase activity"/>
    <property type="evidence" value="ECO:0007669"/>
    <property type="project" value="TreeGrafter"/>
</dbReference>
<feature type="domain" description="Methyltransferase" evidence="1">
    <location>
        <begin position="37"/>
        <end position="159"/>
    </location>
</feature>
<dbReference type="GO" id="GO:0032259">
    <property type="term" value="P:methylation"/>
    <property type="evidence" value="ECO:0007669"/>
    <property type="project" value="UniProtKB-KW"/>
</dbReference>
<sequence>MSGWDYSDENAKRLQRLYLTGDVKAQRAETIRQLDLSAGERVLDIGCGPGYLCESMAELVGPDGAVVGIDVSTDLIAFCNRQKAHAWISYAIGNATELGPSDASFDAVVCTQVAEYIPDVDRVLSETFRVLKPGGRTVFVATDWDAVVWHSDNRARMAAVMTAWEAHCAHPRLPRSMASRLIRCGFHLDGASVFPILNLRYDDEGYSKGLALGIRNFVSRTGDVSADDLEAWHGEFERLAAAGQYFFSTSRYIFRASRPAGAPA</sequence>
<proteinExistence type="predicted"/>
<evidence type="ECO:0000313" key="3">
    <source>
        <dbReference type="Proteomes" id="UP000319949"/>
    </source>
</evidence>
<keyword evidence="3" id="KW-1185">Reference proteome</keyword>
<dbReference type="PANTHER" id="PTHR43464">
    <property type="entry name" value="METHYLTRANSFERASE"/>
    <property type="match status" value="1"/>
</dbReference>
<name>A0A560E4Q8_9BRAD</name>
<dbReference type="InterPro" id="IPR025714">
    <property type="entry name" value="Methyltranfer_dom"/>
</dbReference>
<dbReference type="CDD" id="cd02440">
    <property type="entry name" value="AdoMet_MTases"/>
    <property type="match status" value="1"/>
</dbReference>
<dbReference type="Gene3D" id="3.40.50.150">
    <property type="entry name" value="Vaccinia Virus protein VP39"/>
    <property type="match status" value="1"/>
</dbReference>
<dbReference type="SUPFAM" id="SSF53335">
    <property type="entry name" value="S-adenosyl-L-methionine-dependent methyltransferases"/>
    <property type="match status" value="1"/>
</dbReference>
<dbReference type="EMBL" id="VITK01000002">
    <property type="protein sequence ID" value="TWB04345.1"/>
    <property type="molecule type" value="Genomic_DNA"/>
</dbReference>
<dbReference type="STRING" id="1803665.GCA_001641335_01709"/>
<keyword evidence="2" id="KW-0489">Methyltransferase</keyword>
<reference evidence="2 3" key="1">
    <citation type="submission" date="2019-06" db="EMBL/GenBank/DDBJ databases">
        <title>Genomic Encyclopedia of Type Strains, Phase IV (KMG-V): Genome sequencing to study the core and pangenomes of soil and plant-associated prokaryotes.</title>
        <authorList>
            <person name="Whitman W."/>
        </authorList>
    </citation>
    <scope>NUCLEOTIDE SEQUENCE [LARGE SCALE GENOMIC DNA]</scope>
    <source>
        <strain evidence="2 3">BR 510</strain>
    </source>
</reference>
<organism evidence="2 3">
    <name type="scientific">Bradyrhizobium stylosanthis</name>
    <dbReference type="NCBI Taxonomy" id="1803665"/>
    <lineage>
        <taxon>Bacteria</taxon>
        <taxon>Pseudomonadati</taxon>
        <taxon>Pseudomonadota</taxon>
        <taxon>Alphaproteobacteria</taxon>
        <taxon>Hyphomicrobiales</taxon>
        <taxon>Nitrobacteraceae</taxon>
        <taxon>Bradyrhizobium</taxon>
    </lineage>
</organism>
<protein>
    <submittedName>
        <fullName evidence="2">Methyltransferase family protein</fullName>
    </submittedName>
</protein>
<dbReference type="Pfam" id="PF13847">
    <property type="entry name" value="Methyltransf_31"/>
    <property type="match status" value="1"/>
</dbReference>
<dbReference type="PANTHER" id="PTHR43464:SF23">
    <property type="entry name" value="JUVENILE HORMONE ACID O-METHYLTRANSFERASE"/>
    <property type="match status" value="1"/>
</dbReference>
<dbReference type="InterPro" id="IPR029063">
    <property type="entry name" value="SAM-dependent_MTases_sf"/>
</dbReference>
<dbReference type="Proteomes" id="UP000319949">
    <property type="component" value="Unassembled WGS sequence"/>
</dbReference>
<keyword evidence="2" id="KW-0808">Transferase</keyword>
<accession>A0A560E4Q8</accession>
<comment type="caution">
    <text evidence="2">The sequence shown here is derived from an EMBL/GenBank/DDBJ whole genome shotgun (WGS) entry which is preliminary data.</text>
</comment>
<dbReference type="AlphaFoldDB" id="A0A560E4Q8"/>
<gene>
    <name evidence="2" type="ORF">FBZ96_102820</name>
</gene>
<evidence type="ECO:0000313" key="2">
    <source>
        <dbReference type="EMBL" id="TWB04345.1"/>
    </source>
</evidence>
<evidence type="ECO:0000259" key="1">
    <source>
        <dbReference type="Pfam" id="PF13847"/>
    </source>
</evidence>